<proteinExistence type="predicted"/>
<evidence type="ECO:0000313" key="2">
    <source>
        <dbReference type="Proteomes" id="UP000315003"/>
    </source>
</evidence>
<protein>
    <submittedName>
        <fullName evidence="1">Uncharacterized protein</fullName>
    </submittedName>
</protein>
<dbReference type="Proteomes" id="UP000315003">
    <property type="component" value="Chromosome"/>
</dbReference>
<dbReference type="OrthoDB" id="282980at2"/>
<reference evidence="1 2" key="1">
    <citation type="submission" date="2019-02" db="EMBL/GenBank/DDBJ databases">
        <title>Deep-cultivation of Planctomycetes and their phenomic and genomic characterization uncovers novel biology.</title>
        <authorList>
            <person name="Wiegand S."/>
            <person name="Jogler M."/>
            <person name="Boedeker C."/>
            <person name="Pinto D."/>
            <person name="Vollmers J."/>
            <person name="Rivas-Marin E."/>
            <person name="Kohn T."/>
            <person name="Peeters S.H."/>
            <person name="Heuer A."/>
            <person name="Rast P."/>
            <person name="Oberbeckmann S."/>
            <person name="Bunk B."/>
            <person name="Jeske O."/>
            <person name="Meyerdierks A."/>
            <person name="Storesund J.E."/>
            <person name="Kallscheuer N."/>
            <person name="Luecker S."/>
            <person name="Lage O.M."/>
            <person name="Pohl T."/>
            <person name="Merkel B.J."/>
            <person name="Hornburger P."/>
            <person name="Mueller R.-W."/>
            <person name="Bruemmer F."/>
            <person name="Labrenz M."/>
            <person name="Spormann A.M."/>
            <person name="Op den Camp H."/>
            <person name="Overmann J."/>
            <person name="Amann R."/>
            <person name="Jetten M.S.M."/>
            <person name="Mascher T."/>
            <person name="Medema M.H."/>
            <person name="Devos D.P."/>
            <person name="Kaster A.-K."/>
            <person name="Ovreas L."/>
            <person name="Rohde M."/>
            <person name="Galperin M.Y."/>
            <person name="Jogler C."/>
        </authorList>
    </citation>
    <scope>NUCLEOTIDE SEQUENCE [LARGE SCALE GENOMIC DNA]</scope>
    <source>
        <strain evidence="1 2">SV_7m_r</strain>
    </source>
</reference>
<dbReference type="RefSeq" id="WP_145273590.1">
    <property type="nucleotide sequence ID" value="NZ_CP036272.1"/>
</dbReference>
<organism evidence="1 2">
    <name type="scientific">Stieleria bergensis</name>
    <dbReference type="NCBI Taxonomy" id="2528025"/>
    <lineage>
        <taxon>Bacteria</taxon>
        <taxon>Pseudomonadati</taxon>
        <taxon>Planctomycetota</taxon>
        <taxon>Planctomycetia</taxon>
        <taxon>Pirellulales</taxon>
        <taxon>Pirellulaceae</taxon>
        <taxon>Stieleria</taxon>
    </lineage>
</organism>
<gene>
    <name evidence="1" type="ORF">SV7mr_31470</name>
</gene>
<accession>A0A517SX56</accession>
<sequence>MASATNHQRIEAEYTAAHVRALTLLENLHQRIEDTPAPSDDGPAIGWDDVGSLRHLCARLEELMEGGEND</sequence>
<dbReference type="EMBL" id="CP036272">
    <property type="protein sequence ID" value="QDT60623.1"/>
    <property type="molecule type" value="Genomic_DNA"/>
</dbReference>
<evidence type="ECO:0000313" key="1">
    <source>
        <dbReference type="EMBL" id="QDT60623.1"/>
    </source>
</evidence>
<dbReference type="AlphaFoldDB" id="A0A517SX56"/>
<keyword evidence="2" id="KW-1185">Reference proteome</keyword>
<name>A0A517SX56_9BACT</name>